<dbReference type="Pfam" id="PF04773">
    <property type="entry name" value="FecR"/>
    <property type="match status" value="1"/>
</dbReference>
<dbReference type="Gene3D" id="2.60.120.1440">
    <property type="match status" value="1"/>
</dbReference>
<dbReference type="PANTHER" id="PTHR30273">
    <property type="entry name" value="PERIPLASMIC SIGNAL SENSOR AND SIGMA FACTOR ACTIVATOR FECR-RELATED"/>
    <property type="match status" value="1"/>
</dbReference>
<dbReference type="GO" id="GO:0016989">
    <property type="term" value="F:sigma factor antagonist activity"/>
    <property type="evidence" value="ECO:0007669"/>
    <property type="project" value="TreeGrafter"/>
</dbReference>
<keyword evidence="3" id="KW-1185">Reference proteome</keyword>
<dbReference type="EMBL" id="CAVK010000123">
    <property type="protein sequence ID" value="CCW18149.1"/>
    <property type="molecule type" value="Genomic_DNA"/>
</dbReference>
<evidence type="ECO:0000259" key="1">
    <source>
        <dbReference type="Pfam" id="PF04773"/>
    </source>
</evidence>
<feature type="domain" description="FecR protein" evidence="1">
    <location>
        <begin position="139"/>
        <end position="231"/>
    </location>
</feature>
<dbReference type="AlphaFoldDB" id="N1MN61"/>
<name>N1MN61_9SPHN</name>
<accession>N1MN61</accession>
<organism evidence="2 3">
    <name type="scientific">Sphingobium indicum BiD32</name>
    <dbReference type="NCBI Taxonomy" id="1301087"/>
    <lineage>
        <taxon>Bacteria</taxon>
        <taxon>Pseudomonadati</taxon>
        <taxon>Pseudomonadota</taxon>
        <taxon>Alphaproteobacteria</taxon>
        <taxon>Sphingomonadales</taxon>
        <taxon>Sphingomonadaceae</taxon>
        <taxon>Sphingobium</taxon>
    </lineage>
</organism>
<protein>
    <submittedName>
        <fullName evidence="2">Transcriptional regulator, putative</fullName>
    </submittedName>
</protein>
<evidence type="ECO:0000313" key="3">
    <source>
        <dbReference type="Proteomes" id="UP000013201"/>
    </source>
</evidence>
<reference evidence="2 3" key="1">
    <citation type="submission" date="2013-03" db="EMBL/GenBank/DDBJ databases">
        <authorList>
            <person name="Le V."/>
        </authorList>
    </citation>
    <scope>NUCLEOTIDE SEQUENCE [LARGE SCALE GENOMIC DNA]</scope>
    <source>
        <strain evidence="2 3">BiD32</strain>
    </source>
</reference>
<dbReference type="Proteomes" id="UP000013201">
    <property type="component" value="Unassembled WGS sequence"/>
</dbReference>
<dbReference type="InterPro" id="IPR006860">
    <property type="entry name" value="FecR"/>
</dbReference>
<dbReference type="Gene3D" id="3.55.50.30">
    <property type="match status" value="1"/>
</dbReference>
<dbReference type="PANTHER" id="PTHR30273:SF2">
    <property type="entry name" value="PROTEIN FECR"/>
    <property type="match status" value="1"/>
</dbReference>
<reference evidence="3" key="2">
    <citation type="submission" date="2013-04" db="EMBL/GenBank/DDBJ databases">
        <title>Bisphenol A degrading Sphingobium sp. strain BiD32.</title>
        <authorList>
            <person name="Nielsen J.L."/>
            <person name="Zhou N.A."/>
            <person name="Kjeldal H."/>
        </authorList>
    </citation>
    <scope>NUCLEOTIDE SEQUENCE [LARGE SCALE GENOMIC DNA]</scope>
    <source>
        <strain evidence="3">BiD32</strain>
    </source>
</reference>
<comment type="caution">
    <text evidence="2">The sequence shown here is derived from an EMBL/GenBank/DDBJ whole genome shotgun (WGS) entry which is preliminary data.</text>
</comment>
<dbReference type="InterPro" id="IPR012373">
    <property type="entry name" value="Ferrdict_sens_TM"/>
</dbReference>
<proteinExistence type="predicted"/>
<dbReference type="PIRSF" id="PIRSF018266">
    <property type="entry name" value="FecR"/>
    <property type="match status" value="1"/>
</dbReference>
<gene>
    <name evidence="2" type="ORF">EBBID32_25000</name>
</gene>
<evidence type="ECO:0000313" key="2">
    <source>
        <dbReference type="EMBL" id="CCW18149.1"/>
    </source>
</evidence>
<sequence>MLSDSLRGLDLVGRYKSAEQTEAIEAEAVRLFLKARASDAAEDWSEAYAWVALDPAHGFAFAKAEAGWELSERLAELPTGQIDDAVISPSIAPATTGDGNGRPSRGIVFDRRTALKWGAAAAFAGVAGTVGLRYYGTVDHYRTALGETRAIRLADGSIIHLNTASSVEVALRDDVRTIKLLQGEARFDVAHDKHRPFIVDADGTHVRAVGTIFNIRLRPDLTELTVIEGIVAVENRGSPVRQIGSGRSAAVRGGRIAVNKLDPAKLKQRVAWQDGMLQFDGDTLAQAVEEFNRYRAQPIVIGDPSLASLRVGGTFHIDRSQDFVTALESSFGIRATAGNDDSILLVAAE</sequence>